<accession>A0A0N5BBM9</accession>
<feature type="region of interest" description="Disordered" evidence="1">
    <location>
        <begin position="938"/>
        <end position="963"/>
    </location>
</feature>
<feature type="domain" description="C2H2-type" evidence="2">
    <location>
        <begin position="977"/>
        <end position="1001"/>
    </location>
</feature>
<evidence type="ECO:0000256" key="1">
    <source>
        <dbReference type="SAM" id="MobiDB-lite"/>
    </source>
</evidence>
<dbReference type="PROSITE" id="PS00028">
    <property type="entry name" value="ZINC_FINGER_C2H2_1"/>
    <property type="match status" value="1"/>
</dbReference>
<organism evidence="3 4">
    <name type="scientific">Strongyloides papillosus</name>
    <name type="common">Intestinal threadworm</name>
    <dbReference type="NCBI Taxonomy" id="174720"/>
    <lineage>
        <taxon>Eukaryota</taxon>
        <taxon>Metazoa</taxon>
        <taxon>Ecdysozoa</taxon>
        <taxon>Nematoda</taxon>
        <taxon>Chromadorea</taxon>
        <taxon>Rhabditida</taxon>
        <taxon>Tylenchina</taxon>
        <taxon>Panagrolaimomorpha</taxon>
        <taxon>Strongyloidoidea</taxon>
        <taxon>Strongyloididae</taxon>
        <taxon>Strongyloides</taxon>
    </lineage>
</organism>
<feature type="compositionally biased region" description="Acidic residues" evidence="1">
    <location>
        <begin position="953"/>
        <end position="963"/>
    </location>
</feature>
<evidence type="ECO:0000259" key="2">
    <source>
        <dbReference type="PROSITE" id="PS00028"/>
    </source>
</evidence>
<dbReference type="PANTHER" id="PTHR33845">
    <property type="entry name" value="C2H2-TYPE DOMAIN-CONTAINING PROTEIN"/>
    <property type="match status" value="1"/>
</dbReference>
<dbReference type="WBParaSite" id="SPAL_0000343500.1">
    <property type="protein sequence ID" value="SPAL_0000343500.1"/>
    <property type="gene ID" value="SPAL_0000343500"/>
</dbReference>
<keyword evidence="3" id="KW-1185">Reference proteome</keyword>
<name>A0A0N5BBM9_STREA</name>
<dbReference type="Proteomes" id="UP000046392">
    <property type="component" value="Unplaced"/>
</dbReference>
<evidence type="ECO:0000313" key="3">
    <source>
        <dbReference type="Proteomes" id="UP000046392"/>
    </source>
</evidence>
<evidence type="ECO:0000313" key="4">
    <source>
        <dbReference type="WBParaSite" id="SPAL_0000343500.1"/>
    </source>
</evidence>
<protein>
    <submittedName>
        <fullName evidence="4">C2H2-type domain-containing protein</fullName>
    </submittedName>
</protein>
<sequence>MLRCYFEKGYMLKKSNSNDKDKISSCKNHSTPVQSFEEFVKNNVPDKLYGANDIIDLVLCRGAGLLDGNVETIKNSKDTGICERHIDELYNNWDSSTYKKQNKYSKKCDKKKGITTYACYLSSKDEKCKDYSTNKSYYPVEKEHALICKVSDKKIPFLGSPLCKYHYDSYLAKYEIVRNNVTSSEKVIHKKEEQESKDDNMNLHTKKIKKENETLETEITRAASEIIDSLSEISLSTGTQLYTPSTNNLHYSSASPLSEDSSIVRKLLRGVFREWNLDLHFARTESGNYNDQYFARKITRLYIFITKLTKELFMDHEEIALIALAERFKQKFKFDEEKNKFLDIFEHHYRGNEKNSTLRNAVVSVFSSIFTFKDLESRVDDLTRYQFHIGKRINVDPSLNVPREKRIIQRVPDNKIEHFIEFLTSPTVSTVLPYDEKNIKYKDRKIKIGAVILNYSKKDLVDLYKKYCNDRNIESIISDSTMYKIINCCNLKYKTPKVCVDYIKQAVEDSLFKILDKIKDIPDNVLLKTESEDIKTFLKFVKKYVINEFQYSITSNDEPSLYSAVHALKEYDKKENKEVSAFISSENNNLMVSGIQYYINEFKRKIQNFKKELRSSKIVKESRSIMLEVTRNLEMIELYFDELNLNIFNYQAHSIRIYHSEIVKNEILSNMENNSCMIIVDWAQKLLPFKRVETQAEYFGKRGISWHLSHVIGKISSSTVQHSFVHIINNDTKQDSACVLALFYNLISELKQFGIKKIIIRSDNAACYKSNEIICNIPLIAQNLGVTISEYCFSETQFGKSHADRVCSIMKRRINSAAMRQDIETPKDLYDALTNGHKQSDNNPYSITLLDTLGFKSQIPQLKIANIKQYFDFQYIGRKIYASEFKNISNPREYKIVNSTMLDFENIKIIESFYINNFNNYWKMPSNQIRDEQVPSFSLREENNESNDNNDSQSDDESEDEFNFEEQFTTENGLFHCPKEGCTKKYMYLTGLINHAATGNHSLKIKKSNLAEKAIECLASKTDEHTLEISIADIESQLQRKENFNRVNSAYNVGIYKQGWARNKRKVHTKCKKEILDVIKDLFVKSSKDEIPKLRPKEVYKYLVEEKTDNGTRYKFELKDIPNESYIKSKFSTLLKNLKIREENKTKIKRRCISESDFSDSSDSSKFTDVDDYPLRVQPRRNVKKYETNV</sequence>
<reference evidence="4" key="1">
    <citation type="submission" date="2017-02" db="UniProtKB">
        <authorList>
            <consortium name="WormBaseParasite"/>
        </authorList>
    </citation>
    <scope>IDENTIFICATION</scope>
</reference>
<dbReference type="STRING" id="174720.A0A0N5BBM9"/>
<proteinExistence type="predicted"/>
<dbReference type="AlphaFoldDB" id="A0A0N5BBM9"/>
<dbReference type="PANTHER" id="PTHR33845:SF1">
    <property type="entry name" value="C2H2-TYPE DOMAIN-CONTAINING PROTEIN"/>
    <property type="match status" value="1"/>
</dbReference>
<dbReference type="InterPro" id="IPR013087">
    <property type="entry name" value="Znf_C2H2_type"/>
</dbReference>